<accession>A0A0N8KES0</accession>
<gene>
    <name evidence="5" type="primary">mcp</name>
    <name evidence="6" type="ORF">GA0071312_0445</name>
    <name evidence="5" type="ORF">HLUCCO17_02845</name>
</gene>
<proteinExistence type="inferred from homology"/>
<dbReference type="Gene3D" id="3.30.450.20">
    <property type="entry name" value="PAS domain"/>
    <property type="match status" value="2"/>
</dbReference>
<dbReference type="EMBL" id="LJSX01000003">
    <property type="protein sequence ID" value="KPQ12114.1"/>
    <property type="molecule type" value="Genomic_DNA"/>
</dbReference>
<comment type="similarity">
    <text evidence="2">Belongs to the methyl-accepting chemotaxis (MCP) protein family.</text>
</comment>
<dbReference type="Proteomes" id="UP000050497">
    <property type="component" value="Unassembled WGS sequence"/>
</dbReference>
<evidence type="ECO:0000313" key="5">
    <source>
        <dbReference type="EMBL" id="KPQ12114.1"/>
    </source>
</evidence>
<dbReference type="Pfam" id="PF00015">
    <property type="entry name" value="MCPsignal"/>
    <property type="match status" value="1"/>
</dbReference>
<organism evidence="5 7">
    <name type="scientific">Saliniramus fredricksonii</name>
    <dbReference type="NCBI Taxonomy" id="1653334"/>
    <lineage>
        <taxon>Bacteria</taxon>
        <taxon>Pseudomonadati</taxon>
        <taxon>Pseudomonadota</taxon>
        <taxon>Alphaproteobacteria</taxon>
        <taxon>Hyphomicrobiales</taxon>
        <taxon>Salinarimonadaceae</taxon>
        <taxon>Saliniramus</taxon>
    </lineage>
</organism>
<evidence type="ECO:0000256" key="2">
    <source>
        <dbReference type="ARBA" id="ARBA00029447"/>
    </source>
</evidence>
<dbReference type="GO" id="GO:0007165">
    <property type="term" value="P:signal transduction"/>
    <property type="evidence" value="ECO:0007669"/>
    <property type="project" value="UniProtKB-KW"/>
</dbReference>
<dbReference type="STRING" id="1653334.GA0071312_0445"/>
<evidence type="ECO:0000256" key="1">
    <source>
        <dbReference type="ARBA" id="ARBA00023224"/>
    </source>
</evidence>
<dbReference type="Pfam" id="PF13188">
    <property type="entry name" value="PAS_8"/>
    <property type="match status" value="1"/>
</dbReference>
<comment type="caution">
    <text evidence="5">The sequence shown here is derived from an EMBL/GenBank/DDBJ whole genome shotgun (WGS) entry which is preliminary data.</text>
</comment>
<dbReference type="PANTHER" id="PTHR32089:SF112">
    <property type="entry name" value="LYSOZYME-LIKE PROTEIN-RELATED"/>
    <property type="match status" value="1"/>
</dbReference>
<evidence type="ECO:0000313" key="8">
    <source>
        <dbReference type="Proteomes" id="UP000182800"/>
    </source>
</evidence>
<keyword evidence="1 3" id="KW-0807">Transducer</keyword>
<dbReference type="GO" id="GO:0006935">
    <property type="term" value="P:chemotaxis"/>
    <property type="evidence" value="ECO:0007669"/>
    <property type="project" value="InterPro"/>
</dbReference>
<evidence type="ECO:0000259" key="4">
    <source>
        <dbReference type="PROSITE" id="PS50111"/>
    </source>
</evidence>
<dbReference type="AlphaFoldDB" id="A0A0N8KES0"/>
<name>A0A0N8KES0_9HYPH</name>
<dbReference type="InterPro" id="IPR004089">
    <property type="entry name" value="MCPsignal_dom"/>
</dbReference>
<dbReference type="Proteomes" id="UP000182800">
    <property type="component" value="Unassembled WGS sequence"/>
</dbReference>
<keyword evidence="8" id="KW-1185">Reference proteome</keyword>
<dbReference type="GO" id="GO:0016020">
    <property type="term" value="C:membrane"/>
    <property type="evidence" value="ECO:0007669"/>
    <property type="project" value="InterPro"/>
</dbReference>
<sequence length="495" mass="52774">MGMLARIAGPHRAAQPDLRAAFESLPVAVMICETRDFEVVYANPESRTLLGRIGHLLNIDPEKIIGTSIDVFHKNPAHQRRILSDPGNLPHNAQIRLGDEYLDLAISPLIDARGAYTHAVLTWSIATEKRRQQDEVARLLQMIDRMPINVMTCDPENFTINYVNSTSIETLSKIEEHLPIRAKDLLGQNIDIFHKRPTHQRSILADPANLPINSNIRVGPEVLNLRVSAIMSKEGRYLGPMLTWNVVTEEVRVAESVTETCTTMTGTASELASAAAQMTGIARHAQAMAGTVSAATEELSASISEIATQAASAADLSGSASQRAGTADDMVRELAQVSNQIGSITEVIATIAAQTNLLALNATIEAARAGEAGRGFAVVAAEVKALADQTAQATSQIKAQIETIQSVSGSTAEAIGAIVSDVDTLRGASNQIAAAVEEQSAAIREVTSNMTGVSDAAHQTGQAAVAIKDVSASLDSDAHRFKDVIDAFVNRRGKK</sequence>
<feature type="domain" description="Methyl-accepting transducer" evidence="4">
    <location>
        <begin position="253"/>
        <end position="478"/>
    </location>
</feature>
<protein>
    <submittedName>
        <fullName evidence="5">Methyl-accepting chemotaxis protein</fullName>
    </submittedName>
    <submittedName>
        <fullName evidence="6">Methyl-accepting chemotaxis sensory transducer with Pas/Pac sensor</fullName>
    </submittedName>
</protein>
<dbReference type="SUPFAM" id="SSF58104">
    <property type="entry name" value="Methyl-accepting chemotaxis protein (MCP) signaling domain"/>
    <property type="match status" value="1"/>
</dbReference>
<dbReference type="GO" id="GO:0004888">
    <property type="term" value="F:transmembrane signaling receptor activity"/>
    <property type="evidence" value="ECO:0007669"/>
    <property type="project" value="InterPro"/>
</dbReference>
<evidence type="ECO:0000313" key="6">
    <source>
        <dbReference type="EMBL" id="SCC78706.1"/>
    </source>
</evidence>
<reference evidence="5 7" key="1">
    <citation type="submission" date="2015-09" db="EMBL/GenBank/DDBJ databases">
        <title>Identification and resolution of microdiversity through metagenomic sequencing of parallel consortia.</title>
        <authorList>
            <person name="Nelson W.C."/>
            <person name="Romine M.F."/>
            <person name="Lindemann S.R."/>
        </authorList>
    </citation>
    <scope>NUCLEOTIDE SEQUENCE [LARGE SCALE GENOMIC DNA]</scope>
    <source>
        <strain evidence="5">HL-109</strain>
    </source>
</reference>
<dbReference type="PROSITE" id="PS50111">
    <property type="entry name" value="CHEMOTAXIS_TRANSDUC_2"/>
    <property type="match status" value="1"/>
</dbReference>
<evidence type="ECO:0000256" key="3">
    <source>
        <dbReference type="PROSITE-ProRule" id="PRU00284"/>
    </source>
</evidence>
<reference evidence="6 8" key="2">
    <citation type="submission" date="2016-08" db="EMBL/GenBank/DDBJ databases">
        <authorList>
            <person name="Varghese N."/>
            <person name="Submissions Spin"/>
        </authorList>
    </citation>
    <scope>NUCLEOTIDE SEQUENCE [LARGE SCALE GENOMIC DNA]</scope>
    <source>
        <strain evidence="6 8">HL-109</strain>
    </source>
</reference>
<dbReference type="EMBL" id="FMBM01000001">
    <property type="protein sequence ID" value="SCC78706.1"/>
    <property type="molecule type" value="Genomic_DNA"/>
</dbReference>
<evidence type="ECO:0000313" key="7">
    <source>
        <dbReference type="Proteomes" id="UP000050497"/>
    </source>
</evidence>
<dbReference type="PRINTS" id="PR00260">
    <property type="entry name" value="CHEMTRNSDUCR"/>
</dbReference>
<dbReference type="PANTHER" id="PTHR32089">
    <property type="entry name" value="METHYL-ACCEPTING CHEMOTAXIS PROTEIN MCPB"/>
    <property type="match status" value="1"/>
</dbReference>
<dbReference type="InterPro" id="IPR004090">
    <property type="entry name" value="Chemotax_Me-accpt_rcpt"/>
</dbReference>
<dbReference type="InterPro" id="IPR000014">
    <property type="entry name" value="PAS"/>
</dbReference>
<dbReference type="Gene3D" id="1.10.287.950">
    <property type="entry name" value="Methyl-accepting chemotaxis protein"/>
    <property type="match status" value="1"/>
</dbReference>
<dbReference type="SMART" id="SM00283">
    <property type="entry name" value="MA"/>
    <property type="match status" value="1"/>
</dbReference>